<dbReference type="SUPFAM" id="SSF54862">
    <property type="entry name" value="4Fe-4S ferredoxins"/>
    <property type="match status" value="1"/>
</dbReference>
<dbReference type="AlphaFoldDB" id="A0A6P8EHQ2"/>
<sequence>MSLTLTHQLLFLGKYQKHHFHFNESKPISSCWRRKRCEGIRCCSSRSRRAMERFREEMSNWKYYELLGVPAGSSLQEIKEAYRKLQKKHHPDIAGQEGHEYTLMLNEAYKALIKGNLRKDHDNRARAPFGRHKSNTSSYSSWNGPLRPQALFVDENACIGCRECVCHAGKTFVMDEDLGCARVKLQFGDDQQKLEVSVDSCPVNCIYWVDSEELEVLEFLIRPQQMAGYGVFGGGWERPANVFSAAKSFIKQLKLEAAANNASVSSEEETPAQAEARAQASKEINMERFSEIWRLLEVLGLKMQNKE</sequence>
<dbReference type="Gene3D" id="1.10.287.110">
    <property type="entry name" value="DnaJ domain"/>
    <property type="match status" value="1"/>
</dbReference>
<proteinExistence type="predicted"/>
<feature type="domain" description="J" evidence="1">
    <location>
        <begin position="62"/>
        <end position="125"/>
    </location>
</feature>
<protein>
    <submittedName>
        <fullName evidence="3">Chaperone protein dnaJ C76, chloroplastic-like isoform X1</fullName>
    </submittedName>
</protein>
<evidence type="ECO:0000259" key="1">
    <source>
        <dbReference type="PROSITE" id="PS50076"/>
    </source>
</evidence>
<dbReference type="GeneID" id="116213933"/>
<dbReference type="PANTHER" id="PTHR45295">
    <property type="entry name" value="CHAPERONE PROTEIN DNAJ C76, CHLOROPLASTIC"/>
    <property type="match status" value="1"/>
</dbReference>
<organism evidence="2 3">
    <name type="scientific">Punica granatum</name>
    <name type="common">Pomegranate</name>
    <dbReference type="NCBI Taxonomy" id="22663"/>
    <lineage>
        <taxon>Eukaryota</taxon>
        <taxon>Viridiplantae</taxon>
        <taxon>Streptophyta</taxon>
        <taxon>Embryophyta</taxon>
        <taxon>Tracheophyta</taxon>
        <taxon>Spermatophyta</taxon>
        <taxon>Magnoliopsida</taxon>
        <taxon>eudicotyledons</taxon>
        <taxon>Gunneridae</taxon>
        <taxon>Pentapetalae</taxon>
        <taxon>rosids</taxon>
        <taxon>malvids</taxon>
        <taxon>Myrtales</taxon>
        <taxon>Lythraceae</taxon>
        <taxon>Punica</taxon>
    </lineage>
</organism>
<name>A0A6P8EHQ2_PUNGR</name>
<evidence type="ECO:0000313" key="3">
    <source>
        <dbReference type="RefSeq" id="XP_031404946.1"/>
    </source>
</evidence>
<gene>
    <name evidence="3" type="primary">LOC116213933</name>
</gene>
<accession>A0A6P8EHQ2</accession>
<dbReference type="PROSITE" id="PS50076">
    <property type="entry name" value="DNAJ_2"/>
    <property type="match status" value="1"/>
</dbReference>
<dbReference type="PANTHER" id="PTHR45295:SF4">
    <property type="entry name" value="OS06G0474800 PROTEIN"/>
    <property type="match status" value="1"/>
</dbReference>
<dbReference type="Pfam" id="PF00226">
    <property type="entry name" value="DnaJ"/>
    <property type="match status" value="1"/>
</dbReference>
<dbReference type="InterPro" id="IPR036869">
    <property type="entry name" value="J_dom_sf"/>
</dbReference>
<dbReference type="CDD" id="cd06257">
    <property type="entry name" value="DnaJ"/>
    <property type="match status" value="1"/>
</dbReference>
<dbReference type="SUPFAM" id="SSF46565">
    <property type="entry name" value="Chaperone J-domain"/>
    <property type="match status" value="1"/>
</dbReference>
<dbReference type="Pfam" id="PF13370">
    <property type="entry name" value="Fer4_13"/>
    <property type="match status" value="1"/>
</dbReference>
<dbReference type="RefSeq" id="XP_031404946.1">
    <property type="nucleotide sequence ID" value="XM_031549086.1"/>
</dbReference>
<dbReference type="Proteomes" id="UP000515151">
    <property type="component" value="Chromosome 7"/>
</dbReference>
<dbReference type="OrthoDB" id="376357at2759"/>
<reference evidence="2" key="1">
    <citation type="journal article" date="2020" name="Plant Biotechnol. J.">
        <title>The pomegranate (Punica granatum L.) draft genome dissects genetic divergence between soft- and hard-seeded cultivars.</title>
        <authorList>
            <person name="Luo X."/>
            <person name="Li H."/>
            <person name="Wu Z."/>
            <person name="Yao W."/>
            <person name="Zhao P."/>
            <person name="Cao D."/>
            <person name="Yu H."/>
            <person name="Li K."/>
            <person name="Poudel K."/>
            <person name="Zhao D."/>
            <person name="Zhang F."/>
            <person name="Xia X."/>
            <person name="Chen L."/>
            <person name="Wang Q."/>
            <person name="Jing D."/>
            <person name="Cao S."/>
        </authorList>
    </citation>
    <scope>NUCLEOTIDE SEQUENCE [LARGE SCALE GENOMIC DNA]</scope>
    <source>
        <strain evidence="2">cv. Tunisia</strain>
    </source>
</reference>
<evidence type="ECO:0000313" key="2">
    <source>
        <dbReference type="Proteomes" id="UP000515151"/>
    </source>
</evidence>
<dbReference type="PRINTS" id="PR00625">
    <property type="entry name" value="JDOMAIN"/>
</dbReference>
<dbReference type="SMART" id="SM00271">
    <property type="entry name" value="DnaJ"/>
    <property type="match status" value="1"/>
</dbReference>
<dbReference type="InterPro" id="IPR001623">
    <property type="entry name" value="DnaJ_domain"/>
</dbReference>
<reference evidence="3" key="2">
    <citation type="submission" date="2025-08" db="UniProtKB">
        <authorList>
            <consortium name="RefSeq"/>
        </authorList>
    </citation>
    <scope>IDENTIFICATION</scope>
    <source>
        <tissue evidence="3">Leaf</tissue>
    </source>
</reference>
<dbReference type="Gene3D" id="3.30.70.20">
    <property type="match status" value="1"/>
</dbReference>
<keyword evidence="2" id="KW-1185">Reference proteome</keyword>